<accession>A0A0A9GJ08</accession>
<evidence type="ECO:0000313" key="2">
    <source>
        <dbReference type="EMBL" id="JAE22526.1"/>
    </source>
</evidence>
<proteinExistence type="predicted"/>
<organism evidence="2">
    <name type="scientific">Arundo donax</name>
    <name type="common">Giant reed</name>
    <name type="synonym">Donax arundinaceus</name>
    <dbReference type="NCBI Taxonomy" id="35708"/>
    <lineage>
        <taxon>Eukaryota</taxon>
        <taxon>Viridiplantae</taxon>
        <taxon>Streptophyta</taxon>
        <taxon>Embryophyta</taxon>
        <taxon>Tracheophyta</taxon>
        <taxon>Spermatophyta</taxon>
        <taxon>Magnoliopsida</taxon>
        <taxon>Liliopsida</taxon>
        <taxon>Poales</taxon>
        <taxon>Poaceae</taxon>
        <taxon>PACMAD clade</taxon>
        <taxon>Arundinoideae</taxon>
        <taxon>Arundineae</taxon>
        <taxon>Arundo</taxon>
    </lineage>
</organism>
<protein>
    <submittedName>
        <fullName evidence="2">Uncharacterized protein</fullName>
    </submittedName>
</protein>
<reference evidence="2" key="1">
    <citation type="submission" date="2014-09" db="EMBL/GenBank/DDBJ databases">
        <authorList>
            <person name="Magalhaes I.L.F."/>
            <person name="Oliveira U."/>
            <person name="Santos F.R."/>
            <person name="Vidigal T.H.D.A."/>
            <person name="Brescovit A.D."/>
            <person name="Santos A.J."/>
        </authorList>
    </citation>
    <scope>NUCLEOTIDE SEQUENCE</scope>
    <source>
        <tissue evidence="2">Shoot tissue taken approximately 20 cm above the soil surface</tissue>
    </source>
</reference>
<keyword evidence="1" id="KW-0472">Membrane</keyword>
<evidence type="ECO:0000256" key="1">
    <source>
        <dbReference type="SAM" id="Phobius"/>
    </source>
</evidence>
<reference evidence="2" key="2">
    <citation type="journal article" date="2015" name="Data Brief">
        <title>Shoot transcriptome of the giant reed, Arundo donax.</title>
        <authorList>
            <person name="Barrero R.A."/>
            <person name="Guerrero F.D."/>
            <person name="Moolhuijzen P."/>
            <person name="Goolsby J.A."/>
            <person name="Tidwell J."/>
            <person name="Bellgard S.E."/>
            <person name="Bellgard M.I."/>
        </authorList>
    </citation>
    <scope>NUCLEOTIDE SEQUENCE</scope>
    <source>
        <tissue evidence="2">Shoot tissue taken approximately 20 cm above the soil surface</tissue>
    </source>
</reference>
<keyword evidence="1" id="KW-0812">Transmembrane</keyword>
<dbReference type="EMBL" id="GBRH01175370">
    <property type="protein sequence ID" value="JAE22526.1"/>
    <property type="molecule type" value="Transcribed_RNA"/>
</dbReference>
<sequence length="54" mass="6284">MSTSALIAIPFSEPVMPDDNDGIFILNFISCNFHIPCLFVHMQKVNRYTFFMRN</sequence>
<name>A0A0A9GJ08_ARUDO</name>
<keyword evidence="1" id="KW-1133">Transmembrane helix</keyword>
<feature type="transmembrane region" description="Helical" evidence="1">
    <location>
        <begin position="22"/>
        <end position="42"/>
    </location>
</feature>
<dbReference type="AlphaFoldDB" id="A0A0A9GJ08"/>